<dbReference type="InterPro" id="IPR023801">
    <property type="entry name" value="His_deacetylse_dom"/>
</dbReference>
<evidence type="ECO:0000256" key="1">
    <source>
        <dbReference type="ARBA" id="ARBA00005101"/>
    </source>
</evidence>
<dbReference type="Pfam" id="PF00850">
    <property type="entry name" value="Hist_deacetyl"/>
    <property type="match status" value="1"/>
</dbReference>
<dbReference type="Proteomes" id="UP001262410">
    <property type="component" value="Unassembled WGS sequence"/>
</dbReference>
<evidence type="ECO:0000256" key="4">
    <source>
        <dbReference type="ARBA" id="ARBA00022627"/>
    </source>
</evidence>
<keyword evidence="7" id="KW-1185">Reference proteome</keyword>
<dbReference type="RefSeq" id="WP_309794553.1">
    <property type="nucleotide sequence ID" value="NZ_JAVDPW010000004.1"/>
</dbReference>
<evidence type="ECO:0000259" key="5">
    <source>
        <dbReference type="Pfam" id="PF00850"/>
    </source>
</evidence>
<gene>
    <name evidence="6" type="ORF">E9232_002624</name>
</gene>
<dbReference type="PRINTS" id="PR01270">
    <property type="entry name" value="HDASUPER"/>
</dbReference>
<feature type="domain" description="Histone deacetylase" evidence="5">
    <location>
        <begin position="23"/>
        <end position="310"/>
    </location>
</feature>
<evidence type="ECO:0000256" key="3">
    <source>
        <dbReference type="ARBA" id="ARBA00020218"/>
    </source>
</evidence>
<evidence type="ECO:0000256" key="2">
    <source>
        <dbReference type="ARBA" id="ARBA00005947"/>
    </source>
</evidence>
<sequence>MAAARPILIGSEVYRHSSYGPKHPLAIPRVSTAIDLIRAQGWLQPGQYREGPMADAAALARFHDPDYVAAVQDAERDQDLDPARRQRHNLGGVENPIFGEVFRRPATACGSSLLGAGLLAEADEGAVVYNPAGGLHHGRPDRASGFCYFNDPALAILALLDRGIDRIAYLDVDAHHGDGVQDAFAGEPRVLTVSVHEAKRWPFTGAVDDRGGGNARNLAVPRELNDDEMAAIRDDALLPLVDRFRPQVVLLQCGADALHDDPLSRLSLSNHALWDVVGAVRRVAPRLLVLGGGGYNPWTVGRCWAGVWAMLAGLDPTAPLTDAARKVLSGLSWSRRRGLPPEPHWFDRMDDPPRPGPVRPEIREMIRAVTAP</sequence>
<dbReference type="Gene3D" id="3.40.800.20">
    <property type="entry name" value="Histone deacetylase domain"/>
    <property type="match status" value="1"/>
</dbReference>
<dbReference type="InterPro" id="IPR003085">
    <property type="entry name" value="AcuC"/>
</dbReference>
<keyword evidence="4" id="KW-0006">Acetoin catabolism</keyword>
<dbReference type="SUPFAM" id="SSF52768">
    <property type="entry name" value="Arginase/deacetylase"/>
    <property type="match status" value="1"/>
</dbReference>
<dbReference type="InterPro" id="IPR037138">
    <property type="entry name" value="His_deacetylse_dom_sf"/>
</dbReference>
<comment type="similarity">
    <text evidence="2">Belongs to the histone deacetylase family.</text>
</comment>
<dbReference type="CDD" id="cd09994">
    <property type="entry name" value="HDAC_AcuC_like"/>
    <property type="match status" value="1"/>
</dbReference>
<comment type="caution">
    <text evidence="6">The sequence shown here is derived from an EMBL/GenBank/DDBJ whole genome shotgun (WGS) entry which is preliminary data.</text>
</comment>
<accession>A0ABU1JNB0</accession>
<name>A0ABU1JNB0_9PROT</name>
<proteinExistence type="inferred from homology"/>
<dbReference type="EMBL" id="JAVDPW010000004">
    <property type="protein sequence ID" value="MDR6290103.1"/>
    <property type="molecule type" value="Genomic_DNA"/>
</dbReference>
<organism evidence="6 7">
    <name type="scientific">Inquilinus ginsengisoli</name>
    <dbReference type="NCBI Taxonomy" id="363840"/>
    <lineage>
        <taxon>Bacteria</taxon>
        <taxon>Pseudomonadati</taxon>
        <taxon>Pseudomonadota</taxon>
        <taxon>Alphaproteobacteria</taxon>
        <taxon>Rhodospirillales</taxon>
        <taxon>Rhodospirillaceae</taxon>
        <taxon>Inquilinus</taxon>
    </lineage>
</organism>
<evidence type="ECO:0000313" key="7">
    <source>
        <dbReference type="Proteomes" id="UP001262410"/>
    </source>
</evidence>
<protein>
    <recommendedName>
        <fullName evidence="3">Acetoin utilization protein AcuC</fullName>
    </recommendedName>
</protein>
<dbReference type="InterPro" id="IPR023696">
    <property type="entry name" value="Ureohydrolase_dom_sf"/>
</dbReference>
<comment type="pathway">
    <text evidence="1">Ketone degradation; acetoin degradation.</text>
</comment>
<reference evidence="6 7" key="1">
    <citation type="submission" date="2023-07" db="EMBL/GenBank/DDBJ databases">
        <title>Sorghum-associated microbial communities from plants grown in Nebraska, USA.</title>
        <authorList>
            <person name="Schachtman D."/>
        </authorList>
    </citation>
    <scope>NUCLEOTIDE SEQUENCE [LARGE SCALE GENOMIC DNA]</scope>
    <source>
        <strain evidence="6 7">584</strain>
    </source>
</reference>
<dbReference type="PANTHER" id="PTHR10625:SF10">
    <property type="entry name" value="HISTONE DEACETYLASE HDAC1"/>
    <property type="match status" value="1"/>
</dbReference>
<dbReference type="PANTHER" id="PTHR10625">
    <property type="entry name" value="HISTONE DEACETYLASE HDAC1-RELATED"/>
    <property type="match status" value="1"/>
</dbReference>
<evidence type="ECO:0000313" key="6">
    <source>
        <dbReference type="EMBL" id="MDR6290103.1"/>
    </source>
</evidence>
<dbReference type="InterPro" id="IPR000286">
    <property type="entry name" value="HDACs"/>
</dbReference>